<protein>
    <submittedName>
        <fullName evidence="6">Trimethylamine-N-oxide reductase</fullName>
    </submittedName>
</protein>
<evidence type="ECO:0000313" key="6">
    <source>
        <dbReference type="EMBL" id="PSR32976.1"/>
    </source>
</evidence>
<dbReference type="Gene3D" id="3.40.50.740">
    <property type="match status" value="1"/>
</dbReference>
<dbReference type="CDD" id="cd02766">
    <property type="entry name" value="MopB_3"/>
    <property type="match status" value="1"/>
</dbReference>
<dbReference type="Pfam" id="PF04879">
    <property type="entry name" value="Molybdop_Fe4S4"/>
    <property type="match status" value="1"/>
</dbReference>
<dbReference type="Pfam" id="PF01568">
    <property type="entry name" value="Molydop_binding"/>
    <property type="match status" value="1"/>
</dbReference>
<dbReference type="InterPro" id="IPR050612">
    <property type="entry name" value="Prok_Mopterin_Oxidored"/>
</dbReference>
<feature type="domain" description="4Fe-4S Mo/W bis-MGD-type" evidence="5">
    <location>
        <begin position="15"/>
        <end position="72"/>
    </location>
</feature>
<comment type="caution">
    <text evidence="6">The sequence shown here is derived from an EMBL/GenBank/DDBJ whole genome shotgun (WGS) entry which is preliminary data.</text>
</comment>
<dbReference type="InterPro" id="IPR006963">
    <property type="entry name" value="Mopterin_OxRdtase_4Fe-4S_dom"/>
</dbReference>
<sequence length="681" mass="75434">MYYGGNFLKISNTRQVSVHGVCPHDCYDTCGMAIEWKDGQIHRIQGQTDHPITQGFLCFKVNRYLERVHHRDRVLYPLKRTGVKGAGQFERVTWDDALQDIADRLGEVINRFGGEAILPYSFAGNMGVLSEASMDRRFFAAIGAANLDRTICTASASHVLRQMFGQRLGPDPEQIPQAQLIVLWGANPMATNVHQIPLLDQARKNGAKIWTIDPLATETAVRYHHHLPLIPNSDAILALAVGRYLIHHGLYDQNFIEQYTVGFKAYRDATEPWSLEMAARHCGISPTVIEELALDIAQVRPLLIRPGFGMQRQNNSGRAVWAVASLAVLTGSLRDSSGGLLLSNSDAFPLNWQGIQRPDLARHQSRTVNMVELGTALEDGSTHALIVYNANPAATAPEQAKVLRGLSRDDLFLVVHEQMMTDTARYADYVLPAALSMEILDLHVSYWHRYIQLNIPGGLPAGESVANTELFRRLAKAMKFGDPAFQESDADLIQTALNSDHPYLMGVTLQSLYENPVQKVRISDEARPFIDTPINTPDGRIHLEPIGGNRDFGGETGKYFLLTPSRRETIKSSFANLESFERRLPDPELLVNPLDAEAEAWHDGDWVKILNQRGTTRAKVCISPVPPRGTVVSYAVRWNHPGGGTNINQLTPGRVSDVGGGATFYSTRVDIIREGAADDVG</sequence>
<dbReference type="GO" id="GO:0046872">
    <property type="term" value="F:metal ion binding"/>
    <property type="evidence" value="ECO:0007669"/>
    <property type="project" value="UniProtKB-KW"/>
</dbReference>
<dbReference type="Gene3D" id="3.30.2070.10">
    <property type="entry name" value="Formate dehydrogenase/DMSO reductase"/>
    <property type="match status" value="1"/>
</dbReference>
<dbReference type="AlphaFoldDB" id="A0A2T2XET5"/>
<evidence type="ECO:0000313" key="7">
    <source>
        <dbReference type="Proteomes" id="UP000242972"/>
    </source>
</evidence>
<reference evidence="6 7" key="1">
    <citation type="journal article" date="2014" name="BMC Genomics">
        <title>Comparison of environmental and isolate Sulfobacillus genomes reveals diverse carbon, sulfur, nitrogen, and hydrogen metabolisms.</title>
        <authorList>
            <person name="Justice N.B."/>
            <person name="Norman A."/>
            <person name="Brown C.T."/>
            <person name="Singh A."/>
            <person name="Thomas B.C."/>
            <person name="Banfield J.F."/>
        </authorList>
    </citation>
    <scope>NUCLEOTIDE SEQUENCE [LARGE SCALE GENOMIC DNA]</scope>
    <source>
        <strain evidence="6">AMDSBA4</strain>
    </source>
</reference>
<accession>A0A2T2XET5</accession>
<evidence type="ECO:0000256" key="2">
    <source>
        <dbReference type="ARBA" id="ARBA00022723"/>
    </source>
</evidence>
<dbReference type="InterPro" id="IPR009010">
    <property type="entry name" value="Asp_de-COase-like_dom_sf"/>
</dbReference>
<dbReference type="SUPFAM" id="SSF53706">
    <property type="entry name" value="Formate dehydrogenase/DMSO reductase, domains 1-3"/>
    <property type="match status" value="1"/>
</dbReference>
<dbReference type="GO" id="GO:0043546">
    <property type="term" value="F:molybdopterin cofactor binding"/>
    <property type="evidence" value="ECO:0007669"/>
    <property type="project" value="InterPro"/>
</dbReference>
<dbReference type="PANTHER" id="PTHR43742">
    <property type="entry name" value="TRIMETHYLAMINE-N-OXIDE REDUCTASE"/>
    <property type="match status" value="1"/>
</dbReference>
<proteinExistence type="inferred from homology"/>
<name>A0A2T2XET5_9FIRM</name>
<dbReference type="GO" id="GO:0051536">
    <property type="term" value="F:iron-sulfur cluster binding"/>
    <property type="evidence" value="ECO:0007669"/>
    <property type="project" value="UniProtKB-KW"/>
</dbReference>
<dbReference type="PANTHER" id="PTHR43742:SF6">
    <property type="entry name" value="OXIDOREDUCTASE YYAE-RELATED"/>
    <property type="match status" value="1"/>
</dbReference>
<organism evidence="6 7">
    <name type="scientific">Sulfobacillus benefaciens</name>
    <dbReference type="NCBI Taxonomy" id="453960"/>
    <lineage>
        <taxon>Bacteria</taxon>
        <taxon>Bacillati</taxon>
        <taxon>Bacillota</taxon>
        <taxon>Clostridia</taxon>
        <taxon>Eubacteriales</taxon>
        <taxon>Clostridiales Family XVII. Incertae Sedis</taxon>
        <taxon>Sulfobacillus</taxon>
    </lineage>
</organism>
<dbReference type="SUPFAM" id="SSF50692">
    <property type="entry name" value="ADC-like"/>
    <property type="match status" value="1"/>
</dbReference>
<dbReference type="EMBL" id="PXYW01000029">
    <property type="protein sequence ID" value="PSR32976.1"/>
    <property type="molecule type" value="Genomic_DNA"/>
</dbReference>
<comment type="similarity">
    <text evidence="1">Belongs to the prokaryotic molybdopterin-containing oxidoreductase family.</text>
</comment>
<dbReference type="PROSITE" id="PS51669">
    <property type="entry name" value="4FE4S_MOW_BIS_MGD"/>
    <property type="match status" value="1"/>
</dbReference>
<keyword evidence="4" id="KW-0411">Iron-sulfur</keyword>
<keyword evidence="3" id="KW-0408">Iron</keyword>
<dbReference type="Pfam" id="PF00384">
    <property type="entry name" value="Molybdopterin"/>
    <property type="match status" value="1"/>
</dbReference>
<evidence type="ECO:0000256" key="4">
    <source>
        <dbReference type="ARBA" id="ARBA00023014"/>
    </source>
</evidence>
<dbReference type="SMART" id="SM00926">
    <property type="entry name" value="Molybdop_Fe4S4"/>
    <property type="match status" value="1"/>
</dbReference>
<dbReference type="Gene3D" id="3.40.228.10">
    <property type="entry name" value="Dimethylsulfoxide Reductase, domain 2"/>
    <property type="match status" value="1"/>
</dbReference>
<dbReference type="Gene3D" id="2.20.25.90">
    <property type="entry name" value="ADC-like domains"/>
    <property type="match status" value="1"/>
</dbReference>
<evidence type="ECO:0000256" key="1">
    <source>
        <dbReference type="ARBA" id="ARBA00010312"/>
    </source>
</evidence>
<dbReference type="Proteomes" id="UP000242972">
    <property type="component" value="Unassembled WGS sequence"/>
</dbReference>
<dbReference type="InterPro" id="IPR006657">
    <property type="entry name" value="MoPterin_dinucl-bd_dom"/>
</dbReference>
<keyword evidence="2" id="KW-0479">Metal-binding</keyword>
<dbReference type="InterPro" id="IPR006656">
    <property type="entry name" value="Mopterin_OxRdtase"/>
</dbReference>
<gene>
    <name evidence="6" type="ORF">C7B46_12025</name>
</gene>
<dbReference type="Gene3D" id="2.40.40.20">
    <property type="match status" value="1"/>
</dbReference>
<evidence type="ECO:0000256" key="3">
    <source>
        <dbReference type="ARBA" id="ARBA00023004"/>
    </source>
</evidence>
<dbReference type="GO" id="GO:0016491">
    <property type="term" value="F:oxidoreductase activity"/>
    <property type="evidence" value="ECO:0007669"/>
    <property type="project" value="InterPro"/>
</dbReference>
<evidence type="ECO:0000259" key="5">
    <source>
        <dbReference type="PROSITE" id="PS51669"/>
    </source>
</evidence>